<evidence type="ECO:0008006" key="3">
    <source>
        <dbReference type="Google" id="ProtNLM"/>
    </source>
</evidence>
<gene>
    <name evidence="1" type="ORF">HMPREF8571_0506</name>
</gene>
<dbReference type="eggNOG" id="ENOG50309DZ">
    <property type="taxonomic scope" value="Bacteria"/>
</dbReference>
<comment type="caution">
    <text evidence="1">The sequence shown here is derived from an EMBL/GenBank/DDBJ whole genome shotgun (WGS) entry which is preliminary data.</text>
</comment>
<accession>E0PPN9</accession>
<name>E0PPN9_STRMT</name>
<dbReference type="HOGENOM" id="CLU_179381_0_0_9"/>
<sequence>MGKATIQDEKLTVEEIDYKIDKKEVYCRCKLTKNNFKDVLAMVGTETFTALSSEGLDQISGGLAVWEDGYGRWLYYREFAPCMGQGALNSYRDAWKYGFRAG</sequence>
<evidence type="ECO:0000313" key="1">
    <source>
        <dbReference type="EMBL" id="EFM32224.1"/>
    </source>
</evidence>
<protein>
    <recommendedName>
        <fullName evidence="3">Bacteriocin-type signal sequence</fullName>
    </recommendedName>
</protein>
<dbReference type="AlphaFoldDB" id="E0PPN9"/>
<proteinExistence type="predicted"/>
<evidence type="ECO:0000313" key="2">
    <source>
        <dbReference type="Proteomes" id="UP000003823"/>
    </source>
</evidence>
<dbReference type="NCBIfam" id="NF033771">
    <property type="entry name" value="colonize_BriC"/>
    <property type="match status" value="1"/>
</dbReference>
<organism evidence="1 2">
    <name type="scientific">Streptococcus mitis ATCC 6249</name>
    <dbReference type="NCBI Taxonomy" id="864567"/>
    <lineage>
        <taxon>Bacteria</taxon>
        <taxon>Bacillati</taxon>
        <taxon>Bacillota</taxon>
        <taxon>Bacilli</taxon>
        <taxon>Lactobacillales</taxon>
        <taxon>Streptococcaceae</taxon>
        <taxon>Streptococcus</taxon>
        <taxon>Streptococcus mitis group</taxon>
    </lineage>
</organism>
<dbReference type="EMBL" id="AEEN01000010">
    <property type="protein sequence ID" value="EFM32224.1"/>
    <property type="molecule type" value="Genomic_DNA"/>
</dbReference>
<reference evidence="1 2" key="1">
    <citation type="submission" date="2010-07" db="EMBL/GenBank/DDBJ databases">
        <authorList>
            <person name="Muzny D."/>
            <person name="Qin X."/>
            <person name="Deng J."/>
            <person name="Jiang H."/>
            <person name="Liu Y."/>
            <person name="Qu J."/>
            <person name="Song X.-Z."/>
            <person name="Zhang L."/>
            <person name="Thornton R."/>
            <person name="Coyle M."/>
            <person name="Francisco L."/>
            <person name="Jackson L."/>
            <person name="Javaid M."/>
            <person name="Korchina V."/>
            <person name="Kovar C."/>
            <person name="Mata R."/>
            <person name="Mathew T."/>
            <person name="Ngo R."/>
            <person name="Nguyen L."/>
            <person name="Nguyen N."/>
            <person name="Okwuonu G."/>
            <person name="Ongeri F."/>
            <person name="Pham C."/>
            <person name="Simmons D."/>
            <person name="Wilczek-Boney K."/>
            <person name="Hale W."/>
            <person name="Jakkamsetti A."/>
            <person name="Pham P."/>
            <person name="Ruth R."/>
            <person name="San Lucas F."/>
            <person name="Warren J."/>
            <person name="Zhang J."/>
            <person name="Zhao Z."/>
            <person name="Zhou C."/>
            <person name="Zhu D."/>
            <person name="Lee S."/>
            <person name="Bess C."/>
            <person name="Blankenburg K."/>
            <person name="Forbes L."/>
            <person name="Fu Q."/>
            <person name="Gubbala S."/>
            <person name="Hirani K."/>
            <person name="Jayaseelan J.C."/>
            <person name="Lara F."/>
            <person name="Munidasa M."/>
            <person name="Palculict T."/>
            <person name="Patil S."/>
            <person name="Pu L.-L."/>
            <person name="Saada N."/>
            <person name="Tang L."/>
            <person name="Weissenberger G."/>
            <person name="Zhu Y."/>
            <person name="Hemphill L."/>
            <person name="Shang Y."/>
            <person name="Youmans B."/>
            <person name="Ayvaz T."/>
            <person name="Ross M."/>
            <person name="Santibanez J."/>
            <person name="Aqrawi P."/>
            <person name="Gross S."/>
            <person name="Joshi V."/>
            <person name="Fowler G."/>
            <person name="Nazareth L."/>
            <person name="Reid J."/>
            <person name="Worley K."/>
            <person name="Petrosino J."/>
            <person name="Highlander S."/>
            <person name="Gibbs R."/>
        </authorList>
    </citation>
    <scope>NUCLEOTIDE SEQUENCE [LARGE SCALE GENOMIC DNA]</scope>
    <source>
        <strain evidence="1 2">ATCC 6249</strain>
    </source>
</reference>
<dbReference type="Proteomes" id="UP000003823">
    <property type="component" value="Unassembled WGS sequence"/>
</dbReference>